<sequence>MQLKNKRALSRSVVTSSRGVIVIRGALKSTFIIKSINFGLAYDKCL</sequence>
<comment type="caution">
    <text evidence="1">The sequence shown here is derived from an EMBL/GenBank/DDBJ whole genome shotgun (WGS) entry which is preliminary data.</text>
</comment>
<reference evidence="1 2" key="1">
    <citation type="journal article" date="2016" name="Genome Biol. Evol.">
        <title>Comparative Genomic Analyses of the Moraxella catarrhalis Serosensitive and Seroresistant Lineages Demonstrate Their Independent Evolution.</title>
        <authorList>
            <person name="Earl J.P."/>
            <person name="de Vries S.P."/>
            <person name="Ahmed A."/>
            <person name="Powell E."/>
            <person name="Schultz M.P."/>
            <person name="Hermans P.W."/>
            <person name="Hill D.J."/>
            <person name="Zhou Z."/>
            <person name="Constantinidou C.I."/>
            <person name="Hu F.Z."/>
            <person name="Bootsma H.J."/>
            <person name="Ehrlich G.D."/>
        </authorList>
    </citation>
    <scope>NUCLEOTIDE SEQUENCE [LARGE SCALE GENOMIC DNA]</scope>
    <source>
        <strain evidence="1 2">Z7574</strain>
    </source>
</reference>
<name>A0A7Z0UZ63_MORCA</name>
<evidence type="ECO:0000313" key="2">
    <source>
        <dbReference type="Proteomes" id="UP000078446"/>
    </source>
</evidence>
<dbReference type="Proteomes" id="UP000078446">
    <property type="component" value="Unassembled WGS sequence"/>
</dbReference>
<organism evidence="1 2">
    <name type="scientific">Moraxella catarrhalis</name>
    <name type="common">Branhamella catarrhalis</name>
    <dbReference type="NCBI Taxonomy" id="480"/>
    <lineage>
        <taxon>Bacteria</taxon>
        <taxon>Pseudomonadati</taxon>
        <taxon>Pseudomonadota</taxon>
        <taxon>Gammaproteobacteria</taxon>
        <taxon>Moraxellales</taxon>
        <taxon>Moraxellaceae</taxon>
        <taxon>Moraxella</taxon>
    </lineage>
</organism>
<accession>A0A7Z0UZ63</accession>
<dbReference type="AlphaFoldDB" id="A0A7Z0UZ63"/>
<gene>
    <name evidence="1" type="ORF">AO382_1076</name>
</gene>
<evidence type="ECO:0000313" key="1">
    <source>
        <dbReference type="EMBL" id="OAV00958.1"/>
    </source>
</evidence>
<proteinExistence type="predicted"/>
<protein>
    <submittedName>
        <fullName evidence="1">Uncharacterized protein</fullName>
    </submittedName>
</protein>
<dbReference type="EMBL" id="LXHE01000009">
    <property type="protein sequence ID" value="OAV00958.1"/>
    <property type="molecule type" value="Genomic_DNA"/>
</dbReference>